<dbReference type="Proteomes" id="UP000324022">
    <property type="component" value="Unassembled WGS sequence"/>
</dbReference>
<accession>A0A5C3EAH0</accession>
<evidence type="ECO:0000313" key="3">
    <source>
        <dbReference type="Proteomes" id="UP000324022"/>
    </source>
</evidence>
<gene>
    <name evidence="2" type="ORF">UTRI_03969_B</name>
</gene>
<feature type="chain" id="PRO_5023143945" evidence="1">
    <location>
        <begin position="17"/>
        <end position="135"/>
    </location>
</feature>
<name>A0A5C3EAH0_9BASI</name>
<organism evidence="2 3">
    <name type="scientific">Ustilago trichophora</name>
    <dbReference type="NCBI Taxonomy" id="86804"/>
    <lineage>
        <taxon>Eukaryota</taxon>
        <taxon>Fungi</taxon>
        <taxon>Dikarya</taxon>
        <taxon>Basidiomycota</taxon>
        <taxon>Ustilaginomycotina</taxon>
        <taxon>Ustilaginomycetes</taxon>
        <taxon>Ustilaginales</taxon>
        <taxon>Ustilaginaceae</taxon>
        <taxon>Ustilago</taxon>
    </lineage>
</organism>
<dbReference type="EMBL" id="OOIN01000015">
    <property type="protein sequence ID" value="SPO26677.1"/>
    <property type="molecule type" value="Genomic_DNA"/>
</dbReference>
<feature type="signal peptide" evidence="1">
    <location>
        <begin position="1"/>
        <end position="16"/>
    </location>
</feature>
<proteinExistence type="predicted"/>
<dbReference type="OrthoDB" id="2542050at2759"/>
<keyword evidence="3" id="KW-1185">Reference proteome</keyword>
<keyword evidence="1" id="KW-0732">Signal</keyword>
<sequence>MKLAALLILLVPVVAGIEAPPSGYACAEFPVPWEQFQGKDAYSWKIYSAPSGTDLRTIKPKYYDCRAAFPDNKDEMFQRTFVNNNQFEFQRFDSVSIGVNCIDCTEPMLGNYFETKITDYIQCGMYEDTRLDGDA</sequence>
<dbReference type="AlphaFoldDB" id="A0A5C3EAH0"/>
<reference evidence="2 3" key="1">
    <citation type="submission" date="2018-03" db="EMBL/GenBank/DDBJ databases">
        <authorList>
            <person name="Guldener U."/>
        </authorList>
    </citation>
    <scope>NUCLEOTIDE SEQUENCE [LARGE SCALE GENOMIC DNA]</scope>
    <source>
        <strain evidence="2 3">NBRC100155</strain>
    </source>
</reference>
<evidence type="ECO:0000256" key="1">
    <source>
        <dbReference type="SAM" id="SignalP"/>
    </source>
</evidence>
<protein>
    <submittedName>
        <fullName evidence="2">Related to conserved hypothetical Ustilaginaceae-specific protein</fullName>
    </submittedName>
</protein>
<evidence type="ECO:0000313" key="2">
    <source>
        <dbReference type="EMBL" id="SPO26677.1"/>
    </source>
</evidence>